<feature type="compositionally biased region" description="Polar residues" evidence="10">
    <location>
        <begin position="460"/>
        <end position="481"/>
    </location>
</feature>
<dbReference type="CDD" id="cd10361">
    <property type="entry name" value="SH2_Fps_family"/>
    <property type="match status" value="1"/>
</dbReference>
<protein>
    <recommendedName>
        <fullName evidence="9">Tyrosine-protein kinase</fullName>
        <ecNumber evidence="9">2.7.10.2</ecNumber>
    </recommendedName>
</protein>
<dbReference type="AlphaFoldDB" id="A0A8S1EQS7"/>
<dbReference type="Gene3D" id="3.30.200.20">
    <property type="entry name" value="Phosphorylase Kinase, domain 1"/>
    <property type="match status" value="1"/>
</dbReference>
<evidence type="ECO:0000256" key="8">
    <source>
        <dbReference type="PROSITE-ProRule" id="PRU10141"/>
    </source>
</evidence>
<evidence type="ECO:0000256" key="4">
    <source>
        <dbReference type="ARBA" id="ARBA00022840"/>
    </source>
</evidence>
<evidence type="ECO:0000313" key="13">
    <source>
        <dbReference type="EMBL" id="CAB3403768.1"/>
    </source>
</evidence>
<dbReference type="GO" id="GO:0005524">
    <property type="term" value="F:ATP binding"/>
    <property type="evidence" value="ECO:0007669"/>
    <property type="project" value="UniProtKB-UniRule"/>
</dbReference>
<reference evidence="13 14" key="1">
    <citation type="submission" date="2020-04" db="EMBL/GenBank/DDBJ databases">
        <authorList>
            <person name="Laetsch R D."/>
            <person name="Stevens L."/>
            <person name="Kumar S."/>
            <person name="Blaxter L. M."/>
        </authorList>
    </citation>
    <scope>NUCLEOTIDE SEQUENCE [LARGE SCALE GENOMIC DNA]</scope>
</reference>
<evidence type="ECO:0000256" key="10">
    <source>
        <dbReference type="SAM" id="MobiDB-lite"/>
    </source>
</evidence>
<keyword evidence="1 9" id="KW-0808">Transferase</keyword>
<comment type="catalytic activity">
    <reaction evidence="6 9">
        <text>L-tyrosyl-[protein] + ATP = O-phospho-L-tyrosyl-[protein] + ADP + H(+)</text>
        <dbReference type="Rhea" id="RHEA:10596"/>
        <dbReference type="Rhea" id="RHEA-COMP:10136"/>
        <dbReference type="Rhea" id="RHEA-COMP:20101"/>
        <dbReference type="ChEBI" id="CHEBI:15378"/>
        <dbReference type="ChEBI" id="CHEBI:30616"/>
        <dbReference type="ChEBI" id="CHEBI:46858"/>
        <dbReference type="ChEBI" id="CHEBI:61978"/>
        <dbReference type="ChEBI" id="CHEBI:456216"/>
        <dbReference type="EC" id="2.7.10.2"/>
    </reaction>
</comment>
<gene>
    <name evidence="13" type="ORF">CBOVIS_LOCUS6187</name>
</gene>
<dbReference type="Gene3D" id="3.30.505.10">
    <property type="entry name" value="SH2 domain"/>
    <property type="match status" value="1"/>
</dbReference>
<dbReference type="InterPro" id="IPR017441">
    <property type="entry name" value="Protein_kinase_ATP_BS"/>
</dbReference>
<feature type="domain" description="Protein kinase" evidence="12">
    <location>
        <begin position="140"/>
        <end position="399"/>
    </location>
</feature>
<dbReference type="FunFam" id="1.10.510.10:FF:001672">
    <property type="entry name" value="Tyrosine-protein kinase"/>
    <property type="match status" value="1"/>
</dbReference>
<dbReference type="InterPro" id="IPR036860">
    <property type="entry name" value="SH2_dom_sf"/>
</dbReference>
<dbReference type="InterPro" id="IPR000719">
    <property type="entry name" value="Prot_kinase_dom"/>
</dbReference>
<evidence type="ECO:0000259" key="12">
    <source>
        <dbReference type="PROSITE" id="PS50011"/>
    </source>
</evidence>
<dbReference type="PROSITE" id="PS00107">
    <property type="entry name" value="PROTEIN_KINASE_ATP"/>
    <property type="match status" value="1"/>
</dbReference>
<evidence type="ECO:0000256" key="7">
    <source>
        <dbReference type="PROSITE-ProRule" id="PRU00191"/>
    </source>
</evidence>
<evidence type="ECO:0000256" key="5">
    <source>
        <dbReference type="ARBA" id="ARBA00023137"/>
    </source>
</evidence>
<dbReference type="OrthoDB" id="3256376at2759"/>
<dbReference type="InterPro" id="IPR011009">
    <property type="entry name" value="Kinase-like_dom_sf"/>
</dbReference>
<comment type="similarity">
    <text evidence="9">Belongs to the protein kinase superfamily. Tyr protein kinase family.</text>
</comment>
<evidence type="ECO:0000256" key="2">
    <source>
        <dbReference type="ARBA" id="ARBA00022741"/>
    </source>
</evidence>
<accession>A0A8S1EQS7</accession>
<keyword evidence="7" id="KW-0727">SH2 domain</keyword>
<dbReference type="CDD" id="cd00192">
    <property type="entry name" value="PTKc"/>
    <property type="match status" value="1"/>
</dbReference>
<dbReference type="Proteomes" id="UP000494206">
    <property type="component" value="Unassembled WGS sequence"/>
</dbReference>
<keyword evidence="4 8" id="KW-0067">ATP-binding</keyword>
<keyword evidence="2 8" id="KW-0547">Nucleotide-binding</keyword>
<dbReference type="PROSITE" id="PS50011">
    <property type="entry name" value="PROTEIN_KINASE_DOM"/>
    <property type="match status" value="1"/>
</dbReference>
<dbReference type="PROSITE" id="PS50001">
    <property type="entry name" value="SH2"/>
    <property type="match status" value="1"/>
</dbReference>
<evidence type="ECO:0000256" key="3">
    <source>
        <dbReference type="ARBA" id="ARBA00022777"/>
    </source>
</evidence>
<feature type="region of interest" description="Disordered" evidence="10">
    <location>
        <begin position="445"/>
        <end position="576"/>
    </location>
</feature>
<keyword evidence="5 9" id="KW-0829">Tyrosine-protein kinase</keyword>
<dbReference type="InterPro" id="IPR050198">
    <property type="entry name" value="Non-receptor_tyrosine_kinases"/>
</dbReference>
<dbReference type="InterPro" id="IPR001245">
    <property type="entry name" value="Ser-Thr/Tyr_kinase_cat_dom"/>
</dbReference>
<evidence type="ECO:0000256" key="6">
    <source>
        <dbReference type="ARBA" id="ARBA00051245"/>
    </source>
</evidence>
<dbReference type="PANTHER" id="PTHR24418">
    <property type="entry name" value="TYROSINE-PROTEIN KINASE"/>
    <property type="match status" value="1"/>
</dbReference>
<dbReference type="EMBL" id="CADEPM010000004">
    <property type="protein sequence ID" value="CAB3403768.1"/>
    <property type="molecule type" value="Genomic_DNA"/>
</dbReference>
<comment type="caution">
    <text evidence="13">The sequence shown here is derived from an EMBL/GenBank/DDBJ whole genome shotgun (WGS) entry which is preliminary data.</text>
</comment>
<sequence length="576" mass="65902">MNREDKLALKIAKWLIQQTFYHGYLPREDLVFVLKRKGDYIVRTTERPSPKGRRRELVLSIAWPENPKSDGTLNLKDIKNLVIERGHELVYIDATIGFPGLDKLFEYYRNNGIKIPKSKTPVQLLHPVGLCVWEFRHSQVTLIKKVGQGAYGEVYKGKMRKGKAKSVDVAVKTMRADVETNDELMREIMAEARLMRALNHPNIVRIRGVALLEQPLYIIIDFIGGGGLDSYLKKNSKTLTKDDKNKMAISAAWGIEFMHSQDIMHRDIAARNCLYDPKNYVKLSDFGLSRKGNVYKMKKCRKMPTKWLAPESLSAFTFYKSSDVFTYGILLYEIYTCSEPYKGITGGEAKKRILAGEFLSIDKDAPKELVEIVKKNVFLLDHRKRATMKEIVKALEEWLQIELELEAPEDDKESLVSEIAFKKQKAKLEQLQQNLEIGEQMSNLNEADSKASPTPRKKANSNAPSTMSTLGPVSVSQTPPSKTDRSVVKLSENNSKEKDTVRDKEKEKKRDKEKDDDKEKEKESPNHESARRKTPVHKDTREKEDLNPTQDYKGSNESDKESQKKKKKGTDSEKSN</sequence>
<dbReference type="InterPro" id="IPR035849">
    <property type="entry name" value="Fes/Fps/Fer_SH2"/>
</dbReference>
<dbReference type="Gene3D" id="1.10.510.10">
    <property type="entry name" value="Transferase(Phosphotransferase) domain 1"/>
    <property type="match status" value="1"/>
</dbReference>
<dbReference type="Pfam" id="PF07714">
    <property type="entry name" value="PK_Tyr_Ser-Thr"/>
    <property type="match status" value="1"/>
</dbReference>
<evidence type="ECO:0000313" key="14">
    <source>
        <dbReference type="Proteomes" id="UP000494206"/>
    </source>
</evidence>
<keyword evidence="14" id="KW-1185">Reference proteome</keyword>
<evidence type="ECO:0000256" key="1">
    <source>
        <dbReference type="ARBA" id="ARBA00022679"/>
    </source>
</evidence>
<dbReference type="SUPFAM" id="SSF55550">
    <property type="entry name" value="SH2 domain"/>
    <property type="match status" value="1"/>
</dbReference>
<dbReference type="EC" id="2.7.10.2" evidence="9"/>
<feature type="compositionally biased region" description="Basic and acidic residues" evidence="10">
    <location>
        <begin position="494"/>
        <end position="546"/>
    </location>
</feature>
<dbReference type="SMART" id="SM00252">
    <property type="entry name" value="SH2"/>
    <property type="match status" value="1"/>
</dbReference>
<evidence type="ECO:0000256" key="9">
    <source>
        <dbReference type="RuleBase" id="RU362096"/>
    </source>
</evidence>
<dbReference type="GO" id="GO:0004715">
    <property type="term" value="F:non-membrane spanning protein tyrosine kinase activity"/>
    <property type="evidence" value="ECO:0007669"/>
    <property type="project" value="UniProtKB-EC"/>
</dbReference>
<keyword evidence="3 9" id="KW-0418">Kinase</keyword>
<dbReference type="InterPro" id="IPR008266">
    <property type="entry name" value="Tyr_kinase_AS"/>
</dbReference>
<organism evidence="13 14">
    <name type="scientific">Caenorhabditis bovis</name>
    <dbReference type="NCBI Taxonomy" id="2654633"/>
    <lineage>
        <taxon>Eukaryota</taxon>
        <taxon>Metazoa</taxon>
        <taxon>Ecdysozoa</taxon>
        <taxon>Nematoda</taxon>
        <taxon>Chromadorea</taxon>
        <taxon>Rhabditida</taxon>
        <taxon>Rhabditina</taxon>
        <taxon>Rhabditomorpha</taxon>
        <taxon>Rhabditoidea</taxon>
        <taxon>Rhabditidae</taxon>
        <taxon>Peloderinae</taxon>
        <taxon>Caenorhabditis</taxon>
    </lineage>
</organism>
<feature type="binding site" evidence="8">
    <location>
        <position position="172"/>
    </location>
    <ligand>
        <name>ATP</name>
        <dbReference type="ChEBI" id="CHEBI:30616"/>
    </ligand>
</feature>
<dbReference type="SUPFAM" id="SSF56112">
    <property type="entry name" value="Protein kinase-like (PK-like)"/>
    <property type="match status" value="1"/>
</dbReference>
<proteinExistence type="inferred from homology"/>
<dbReference type="PRINTS" id="PR00109">
    <property type="entry name" value="TYRKINASE"/>
</dbReference>
<dbReference type="InterPro" id="IPR000980">
    <property type="entry name" value="SH2"/>
</dbReference>
<dbReference type="InterPro" id="IPR020635">
    <property type="entry name" value="Tyr_kinase_cat_dom"/>
</dbReference>
<feature type="domain" description="SH2" evidence="11">
    <location>
        <begin position="20"/>
        <end position="128"/>
    </location>
</feature>
<evidence type="ECO:0000259" key="11">
    <source>
        <dbReference type="PROSITE" id="PS50001"/>
    </source>
</evidence>
<name>A0A8S1EQS7_9PELO</name>
<dbReference type="SMART" id="SM00219">
    <property type="entry name" value="TyrKc"/>
    <property type="match status" value="1"/>
</dbReference>
<dbReference type="PROSITE" id="PS00109">
    <property type="entry name" value="PROTEIN_KINASE_TYR"/>
    <property type="match status" value="1"/>
</dbReference>